<protein>
    <submittedName>
        <fullName evidence="1">Phosphatidylserine decarboxylase</fullName>
    </submittedName>
</protein>
<sequence>MKSRLFIISQHLLPHHLLSRLAGCVAECRARWFKNAFTAWFAKRYQVNMSE</sequence>
<evidence type="ECO:0000313" key="2">
    <source>
        <dbReference type="Proteomes" id="UP001302573"/>
    </source>
</evidence>
<accession>A0ABU5VG32</accession>
<proteinExistence type="predicted"/>
<comment type="caution">
    <text evidence="1">The sequence shown here is derived from an EMBL/GenBank/DDBJ whole genome shotgun (WGS) entry which is preliminary data.</text>
</comment>
<organism evidence="1 2">
    <name type="scientific">Pseudomonas machongensis</name>
    <dbReference type="NCBI Taxonomy" id="3110229"/>
    <lineage>
        <taxon>Bacteria</taxon>
        <taxon>Pseudomonadati</taxon>
        <taxon>Pseudomonadota</taxon>
        <taxon>Gammaproteobacteria</taxon>
        <taxon>Pseudomonadales</taxon>
        <taxon>Pseudomonadaceae</taxon>
        <taxon>Pseudomonas</taxon>
    </lineage>
</organism>
<feature type="non-terminal residue" evidence="1">
    <location>
        <position position="51"/>
    </location>
</feature>
<dbReference type="EMBL" id="JAYFUI010000119">
    <property type="protein sequence ID" value="MEA5672207.1"/>
    <property type="molecule type" value="Genomic_DNA"/>
</dbReference>
<gene>
    <name evidence="1" type="ORF">VA602_12735</name>
</gene>
<keyword evidence="2" id="KW-1185">Reference proteome</keyword>
<reference evidence="1 2" key="1">
    <citation type="submission" date="2023-12" db="EMBL/GenBank/DDBJ databases">
        <title>Pseudomonas machongensis sp. nov., isolated from wilted pepper plants (Capsicum annuum).</title>
        <authorList>
            <person name="Qiu M."/>
            <person name="Li Y."/>
            <person name="Liu Q."/>
            <person name="Zhang X."/>
            <person name="Huang Y."/>
            <person name="Guo R."/>
            <person name="Hu M."/>
            <person name="Zhou J."/>
            <person name="Zhou X."/>
        </authorList>
    </citation>
    <scope>NUCLEOTIDE SEQUENCE [LARGE SCALE GENOMIC DNA]</scope>
    <source>
        <strain evidence="1 2">MH2</strain>
    </source>
</reference>
<name>A0ABU5VG32_9PSED</name>
<evidence type="ECO:0000313" key="1">
    <source>
        <dbReference type="EMBL" id="MEA5672207.1"/>
    </source>
</evidence>
<dbReference type="Proteomes" id="UP001302573">
    <property type="component" value="Unassembled WGS sequence"/>
</dbReference>